<protein>
    <submittedName>
        <fullName evidence="1">Uncharacterized protein</fullName>
    </submittedName>
</protein>
<organism evidence="1">
    <name type="scientific">virus sp. ctBS918</name>
    <dbReference type="NCBI Taxonomy" id="2825807"/>
    <lineage>
        <taxon>Viruses</taxon>
    </lineage>
</organism>
<proteinExistence type="predicted"/>
<sequence length="206" mass="23656">MFGGLLAFLGIYAGSAAKAAYDNYDMKKTTRRVDESGNVHYMDRLCNDYINGERVKRVETTDRNGVKLYSTVGVNSSRVYDTSYGRGTQQLFRMSEYDKQQNLKYGKNVYDQYNPYFGKTVTTEISSGRTITCLFSGKNSKTGKEFFRVWYFRPEYQGKFDYNKTVDGDMGIEITKEEFDKLKFGALTCSNVPSDFNVTKKLWGDD</sequence>
<dbReference type="EMBL" id="BK059130">
    <property type="protein sequence ID" value="DAE32867.1"/>
    <property type="molecule type" value="Genomic_DNA"/>
</dbReference>
<reference evidence="1" key="1">
    <citation type="journal article" date="2021" name="Proc. Natl. Acad. Sci. U.S.A.">
        <title>A Catalog of Tens of Thousands of Viruses from Human Metagenomes Reveals Hidden Associations with Chronic Diseases.</title>
        <authorList>
            <person name="Tisza M.J."/>
            <person name="Buck C.B."/>
        </authorList>
    </citation>
    <scope>NUCLEOTIDE SEQUENCE</scope>
    <source>
        <strain evidence="1">CtBS918</strain>
    </source>
</reference>
<evidence type="ECO:0000313" key="1">
    <source>
        <dbReference type="EMBL" id="DAE32867.1"/>
    </source>
</evidence>
<accession>A0A8S5RNV7</accession>
<name>A0A8S5RNV7_9VIRU</name>